<proteinExistence type="inferred from homology"/>
<dbReference type="RefSeq" id="WP_151050736.1">
    <property type="nucleotide sequence ID" value="NZ_CP031700.1"/>
</dbReference>
<dbReference type="GO" id="GO:0016491">
    <property type="term" value="F:oxidoreductase activity"/>
    <property type="evidence" value="ECO:0007669"/>
    <property type="project" value="UniProtKB-KW"/>
</dbReference>
<comment type="similarity">
    <text evidence="1">Belongs to the short-chain dehydrogenases/reductases (SDR) family.</text>
</comment>
<sequence length="282" mass="31372">MKKTILITGCSSGIGYDTAKQLHQAGWRVFASCRNQEDVDRLQREGLSDALRLDVTDIGNIQTAFESILAQTGGSLDALFCNAGYGQVGAVEDIPNEALREQFATNVFGAWECIRLAMKVFRKQQSGRILVNSSILGFSAMPWRGAYNSTKFALEGMCDTLRHETYGSGIFVSLVEPGPIATRFRPNALKKFLQYIDMSASVHADSYQRQLNRLKMEGAAAPFTMSSHDCAAICVKALTADKPKPRYLVTFPTVLFWYLRRLLPIWLLDRMQRGAVKGQGKK</sequence>
<dbReference type="PANTHER" id="PTHR44169:SF6">
    <property type="entry name" value="NADPH-DEPENDENT 1-ACYLDIHYDROXYACETONE PHOSPHATE REDUCTASE"/>
    <property type="match status" value="1"/>
</dbReference>
<evidence type="ECO:0000313" key="4">
    <source>
        <dbReference type="Proteomes" id="UP000325713"/>
    </source>
</evidence>
<protein>
    <submittedName>
        <fullName evidence="3">SDR family NAD(P)-dependent oxidoreductase</fullName>
    </submittedName>
</protein>
<dbReference type="InterPro" id="IPR020904">
    <property type="entry name" value="Sc_DH/Rdtase_CS"/>
</dbReference>
<name>A0A5J6PT74_9NEIS</name>
<dbReference type="OrthoDB" id="9789083at2"/>
<keyword evidence="2" id="KW-0560">Oxidoreductase</keyword>
<dbReference type="SUPFAM" id="SSF51735">
    <property type="entry name" value="NAD(P)-binding Rossmann-fold domains"/>
    <property type="match status" value="1"/>
</dbReference>
<gene>
    <name evidence="3" type="ORF">D0T92_04855</name>
</gene>
<dbReference type="CDD" id="cd05374">
    <property type="entry name" value="17beta-HSD-like_SDR_c"/>
    <property type="match status" value="1"/>
</dbReference>
<accession>A0A5J6PT74</accession>
<evidence type="ECO:0000313" key="3">
    <source>
        <dbReference type="EMBL" id="QEY25928.1"/>
    </source>
</evidence>
<keyword evidence="4" id="KW-1185">Reference proteome</keyword>
<reference evidence="3 4" key="1">
    <citation type="submission" date="2018-08" db="EMBL/GenBank/DDBJ databases">
        <title>Neisseria zalophi ATCC BAA-2455 complete genome.</title>
        <authorList>
            <person name="Veseli I.A."/>
            <person name="Buttler R."/>
            <person name="Mascarenhas dos Santos A.C."/>
            <person name="Pombert J.-F."/>
        </authorList>
    </citation>
    <scope>NUCLEOTIDE SEQUENCE [LARGE SCALE GENOMIC DNA]</scope>
    <source>
        <strain evidence="3 4">ATCC BAA-2455</strain>
    </source>
</reference>
<organism evidence="3 4">
    <name type="scientific">Neisseria zalophi</name>
    <dbReference type="NCBI Taxonomy" id="640030"/>
    <lineage>
        <taxon>Bacteria</taxon>
        <taxon>Pseudomonadati</taxon>
        <taxon>Pseudomonadota</taxon>
        <taxon>Betaproteobacteria</taxon>
        <taxon>Neisseriales</taxon>
        <taxon>Neisseriaceae</taxon>
        <taxon>Neisseria</taxon>
    </lineage>
</organism>
<dbReference type="InterPro" id="IPR002347">
    <property type="entry name" value="SDR_fam"/>
</dbReference>
<dbReference type="AlphaFoldDB" id="A0A5J6PT74"/>
<dbReference type="InterPro" id="IPR036291">
    <property type="entry name" value="NAD(P)-bd_dom_sf"/>
</dbReference>
<dbReference type="Pfam" id="PF00106">
    <property type="entry name" value="adh_short"/>
    <property type="match status" value="1"/>
</dbReference>
<evidence type="ECO:0000256" key="2">
    <source>
        <dbReference type="ARBA" id="ARBA00023002"/>
    </source>
</evidence>
<evidence type="ECO:0000256" key="1">
    <source>
        <dbReference type="ARBA" id="ARBA00006484"/>
    </source>
</evidence>
<dbReference type="Proteomes" id="UP000325713">
    <property type="component" value="Chromosome"/>
</dbReference>
<dbReference type="PROSITE" id="PS00061">
    <property type="entry name" value="ADH_SHORT"/>
    <property type="match status" value="1"/>
</dbReference>
<dbReference type="EMBL" id="CP031700">
    <property type="protein sequence ID" value="QEY25928.1"/>
    <property type="molecule type" value="Genomic_DNA"/>
</dbReference>
<dbReference type="Gene3D" id="3.40.50.720">
    <property type="entry name" value="NAD(P)-binding Rossmann-like Domain"/>
    <property type="match status" value="1"/>
</dbReference>
<dbReference type="PRINTS" id="PR00081">
    <property type="entry name" value="GDHRDH"/>
</dbReference>
<dbReference type="KEGG" id="nzl:D0T92_04855"/>
<dbReference type="PANTHER" id="PTHR44169">
    <property type="entry name" value="NADPH-DEPENDENT 1-ACYLDIHYDROXYACETONE PHOSPHATE REDUCTASE"/>
    <property type="match status" value="1"/>
</dbReference>